<dbReference type="Gene3D" id="1.10.287.1490">
    <property type="match status" value="1"/>
</dbReference>
<sequence>MRQECPRILLMLLTDDVSKKTWLDASNGNININSINNYNNESNSKDLEVIMKKKAASIVCHTLIINAWRRRREEVIDLNGIIEQLRQQIDHLQLQIVVLRRLLDTENSRVGKLGAQVHRAKMQLDSITKEKETLTNENKKLKSDLNSINQVTEEQKITIENYKNELLSTKNQVKAVDTQIMKDREKLLKLRDDKQILLDKVQDIEKKKIEAEKFLLVSEDREKVLSLRISNLEIQLSDREAALRKIESVYRSQLTEIRDLREKLLKQSQVCGWSSRVLQIAGSVVRAPQVILRTLSFLAFGGIPSRP</sequence>
<feature type="coiled-coil region" evidence="1">
    <location>
        <begin position="75"/>
        <end position="207"/>
    </location>
</feature>
<keyword evidence="3" id="KW-1185">Reference proteome</keyword>
<comment type="caution">
    <text evidence="2">The sequence shown here is derived from an EMBL/GenBank/DDBJ whole genome shotgun (WGS) entry which is preliminary data.</text>
</comment>
<evidence type="ECO:0000313" key="3">
    <source>
        <dbReference type="Proteomes" id="UP000786811"/>
    </source>
</evidence>
<protein>
    <submittedName>
        <fullName evidence="2">Uncharacterized protein</fullName>
    </submittedName>
</protein>
<proteinExistence type="predicted"/>
<dbReference type="AlphaFoldDB" id="A0A8J2HQ03"/>
<dbReference type="Proteomes" id="UP000786811">
    <property type="component" value="Unassembled WGS sequence"/>
</dbReference>
<evidence type="ECO:0000256" key="1">
    <source>
        <dbReference type="SAM" id="Coils"/>
    </source>
</evidence>
<keyword evidence="1" id="KW-0175">Coiled coil</keyword>
<accession>A0A8J2HQ03</accession>
<reference evidence="2" key="1">
    <citation type="submission" date="2021-04" db="EMBL/GenBank/DDBJ databases">
        <authorList>
            <person name="Chebbi M.A.C M."/>
        </authorList>
    </citation>
    <scope>NUCLEOTIDE SEQUENCE</scope>
</reference>
<organism evidence="2 3">
    <name type="scientific">Cotesia congregata</name>
    <name type="common">Parasitoid wasp</name>
    <name type="synonym">Apanteles congregatus</name>
    <dbReference type="NCBI Taxonomy" id="51543"/>
    <lineage>
        <taxon>Eukaryota</taxon>
        <taxon>Metazoa</taxon>
        <taxon>Ecdysozoa</taxon>
        <taxon>Arthropoda</taxon>
        <taxon>Hexapoda</taxon>
        <taxon>Insecta</taxon>
        <taxon>Pterygota</taxon>
        <taxon>Neoptera</taxon>
        <taxon>Endopterygota</taxon>
        <taxon>Hymenoptera</taxon>
        <taxon>Apocrita</taxon>
        <taxon>Ichneumonoidea</taxon>
        <taxon>Braconidae</taxon>
        <taxon>Microgastrinae</taxon>
        <taxon>Cotesia</taxon>
    </lineage>
</organism>
<name>A0A8J2HQ03_COTCN</name>
<dbReference type="EMBL" id="CAJNRD030001124">
    <property type="protein sequence ID" value="CAG5108849.1"/>
    <property type="molecule type" value="Genomic_DNA"/>
</dbReference>
<gene>
    <name evidence="2" type="ORF">HICCMSTLAB_LOCUS13485</name>
</gene>
<evidence type="ECO:0000313" key="2">
    <source>
        <dbReference type="EMBL" id="CAG5108849.1"/>
    </source>
</evidence>
<dbReference type="OrthoDB" id="7694231at2759"/>